<protein>
    <submittedName>
        <fullName evidence="2">Uncharacterized protein</fullName>
    </submittedName>
</protein>
<name>A0AC35F2C2_9BILA</name>
<dbReference type="WBParaSite" id="PS1159_v2.g12445.t1">
    <property type="protein sequence ID" value="PS1159_v2.g12445.t1"/>
    <property type="gene ID" value="PS1159_v2.g12445"/>
</dbReference>
<proteinExistence type="predicted"/>
<organism evidence="1 2">
    <name type="scientific">Panagrolaimus sp. PS1159</name>
    <dbReference type="NCBI Taxonomy" id="55785"/>
    <lineage>
        <taxon>Eukaryota</taxon>
        <taxon>Metazoa</taxon>
        <taxon>Ecdysozoa</taxon>
        <taxon>Nematoda</taxon>
        <taxon>Chromadorea</taxon>
        <taxon>Rhabditida</taxon>
        <taxon>Tylenchina</taxon>
        <taxon>Panagrolaimomorpha</taxon>
        <taxon>Panagrolaimoidea</taxon>
        <taxon>Panagrolaimidae</taxon>
        <taxon>Panagrolaimus</taxon>
    </lineage>
</organism>
<sequence>MDNNIFRPPLPPQQRRQYARDPRQRYQKMN</sequence>
<accession>A0AC35F2C2</accession>
<evidence type="ECO:0000313" key="2">
    <source>
        <dbReference type="WBParaSite" id="PS1159_v2.g12445.t1"/>
    </source>
</evidence>
<evidence type="ECO:0000313" key="1">
    <source>
        <dbReference type="Proteomes" id="UP000887580"/>
    </source>
</evidence>
<dbReference type="Proteomes" id="UP000887580">
    <property type="component" value="Unplaced"/>
</dbReference>
<reference evidence="2" key="1">
    <citation type="submission" date="2022-11" db="UniProtKB">
        <authorList>
            <consortium name="WormBaseParasite"/>
        </authorList>
    </citation>
    <scope>IDENTIFICATION</scope>
</reference>